<dbReference type="GO" id="GO:0008361">
    <property type="term" value="P:regulation of cell size"/>
    <property type="evidence" value="ECO:0007669"/>
    <property type="project" value="TreeGrafter"/>
</dbReference>
<feature type="region of interest" description="Disordered" evidence="1">
    <location>
        <begin position="508"/>
        <end position="580"/>
    </location>
</feature>
<feature type="compositionally biased region" description="Low complexity" evidence="1">
    <location>
        <begin position="268"/>
        <end position="279"/>
    </location>
</feature>
<dbReference type="GO" id="GO:0005829">
    <property type="term" value="C:cytosol"/>
    <property type="evidence" value="ECO:0007669"/>
    <property type="project" value="TreeGrafter"/>
</dbReference>
<feature type="compositionally biased region" description="Polar residues" evidence="1">
    <location>
        <begin position="512"/>
        <end position="522"/>
    </location>
</feature>
<dbReference type="PANTHER" id="PTHR46005:SF4">
    <property type="entry name" value="RHO GTPASE-ACTIVATING PROTEIN 190"/>
    <property type="match status" value="1"/>
</dbReference>
<reference evidence="2" key="1">
    <citation type="submission" date="2023-03" db="EMBL/GenBank/DDBJ databases">
        <authorList>
            <person name="Steffen K."/>
            <person name="Cardenas P."/>
        </authorList>
    </citation>
    <scope>NUCLEOTIDE SEQUENCE</scope>
</reference>
<comment type="caution">
    <text evidence="2">The sequence shown here is derived from an EMBL/GenBank/DDBJ whole genome shotgun (WGS) entry which is preliminary data.</text>
</comment>
<dbReference type="CDD" id="cd00882">
    <property type="entry name" value="Ras_like_GTPase"/>
    <property type="match status" value="1"/>
</dbReference>
<feature type="non-terminal residue" evidence="2">
    <location>
        <position position="580"/>
    </location>
</feature>
<feature type="non-terminal residue" evidence="2">
    <location>
        <position position="1"/>
    </location>
</feature>
<name>A0AA35TE99_GEOBA</name>
<gene>
    <name evidence="2" type="ORF">GBAR_LOCUS25203</name>
</gene>
<dbReference type="GO" id="GO:0005096">
    <property type="term" value="F:GTPase activator activity"/>
    <property type="evidence" value="ECO:0007669"/>
    <property type="project" value="TreeGrafter"/>
</dbReference>
<feature type="region of interest" description="Disordered" evidence="1">
    <location>
        <begin position="304"/>
        <end position="323"/>
    </location>
</feature>
<evidence type="ECO:0000313" key="3">
    <source>
        <dbReference type="Proteomes" id="UP001174909"/>
    </source>
</evidence>
<dbReference type="GO" id="GO:0007266">
    <property type="term" value="P:Rho protein signal transduction"/>
    <property type="evidence" value="ECO:0007669"/>
    <property type="project" value="TreeGrafter"/>
</dbReference>
<feature type="region of interest" description="Disordered" evidence="1">
    <location>
        <begin position="375"/>
        <end position="419"/>
    </location>
</feature>
<dbReference type="InterPro" id="IPR051978">
    <property type="entry name" value="Rho-GAP_domain"/>
</dbReference>
<dbReference type="InterPro" id="IPR027417">
    <property type="entry name" value="P-loop_NTPase"/>
</dbReference>
<dbReference type="Proteomes" id="UP001174909">
    <property type="component" value="Unassembled WGS sequence"/>
</dbReference>
<dbReference type="AlphaFoldDB" id="A0AA35TE99"/>
<protein>
    <submittedName>
        <fullName evidence="2">Uncharacterized protein</fullName>
    </submittedName>
</protein>
<organism evidence="2 3">
    <name type="scientific">Geodia barretti</name>
    <name type="common">Barrett's horny sponge</name>
    <dbReference type="NCBI Taxonomy" id="519541"/>
    <lineage>
        <taxon>Eukaryota</taxon>
        <taxon>Metazoa</taxon>
        <taxon>Porifera</taxon>
        <taxon>Demospongiae</taxon>
        <taxon>Heteroscleromorpha</taxon>
        <taxon>Tetractinellida</taxon>
        <taxon>Astrophorina</taxon>
        <taxon>Geodiidae</taxon>
        <taxon>Geodia</taxon>
    </lineage>
</organism>
<feature type="compositionally biased region" description="Polar residues" evidence="1">
    <location>
        <begin position="280"/>
        <end position="289"/>
    </location>
</feature>
<dbReference type="PANTHER" id="PTHR46005">
    <property type="entry name" value="RHO GTPASE-ACTIVATING PROTEIN 190"/>
    <property type="match status" value="1"/>
</dbReference>
<keyword evidence="3" id="KW-1185">Reference proteome</keyword>
<evidence type="ECO:0000313" key="2">
    <source>
        <dbReference type="EMBL" id="CAI8045562.1"/>
    </source>
</evidence>
<sequence length="580" mass="64324">ALGKLESLGKISYWTRDGISLPDTYKAQHYPTNAGKMRRGFAVVVDVSLDGMEFDAQLQRTKIICKTLKKADATYMLVLTKMESVVQKSVDKLHQLKKKEKIGADIITTSSMCNYNIAATFRIIAEKILKIVYVNIPTFKQAAENELAAKTSTKRLFSTFTTKWLQASSERIEEMEQTEQYRACKSAVGKYETGRIFAFKLLEVKNSEMLVGVNEDPDRGREFLEDFIQRHPDLMLYQSQLFRDESVYDYVYSTGMADTSSVLSHQTSISSDNGSSSPSQCDTPDNNSDPVGGSAVHLRDIAHQGSQPHSATMPDLSGKEERVNQLQSVPVEVLGTHSPHPSPVPTRHSTVCNYGSNPYVLQPGNAIASEMSRSKPLLDVTPPPPPPPIGQRQGLDRRRSNSMGRLESTPKPNAAPSNESVDVLNAEPYLQPMAVQMLMHTLPQTHKIPESISAHSIHGDHPQRRKLPIQVSSVFQSSIGESRRRFGHRRTASNPWVVESGSDFTRHENRRSVVSASLSPERSSAADRPQSHYTDIDEIDKLSIISGPFEEISDDSDSSTETSKMGEMPTKQAATTKTSV</sequence>
<evidence type="ECO:0000256" key="1">
    <source>
        <dbReference type="SAM" id="MobiDB-lite"/>
    </source>
</evidence>
<feature type="region of interest" description="Disordered" evidence="1">
    <location>
        <begin position="263"/>
        <end position="294"/>
    </location>
</feature>
<proteinExistence type="predicted"/>
<dbReference type="EMBL" id="CASHTH010003480">
    <property type="protein sequence ID" value="CAI8045562.1"/>
    <property type="molecule type" value="Genomic_DNA"/>
</dbReference>
<dbReference type="Gene3D" id="3.40.50.300">
    <property type="entry name" value="P-loop containing nucleotide triphosphate hydrolases"/>
    <property type="match status" value="1"/>
</dbReference>
<dbReference type="SUPFAM" id="SSF52540">
    <property type="entry name" value="P-loop containing nucleoside triphosphate hydrolases"/>
    <property type="match status" value="1"/>
</dbReference>
<accession>A0AA35TE99</accession>